<evidence type="ECO:0000313" key="2">
    <source>
        <dbReference type="Proteomes" id="UP000829196"/>
    </source>
</evidence>
<dbReference type="AlphaFoldDB" id="A0A8T3AEX1"/>
<protein>
    <submittedName>
        <fullName evidence="1">Uncharacterized protein</fullName>
    </submittedName>
</protein>
<proteinExistence type="predicted"/>
<name>A0A8T3AEX1_DENNO</name>
<dbReference type="Proteomes" id="UP000829196">
    <property type="component" value="Unassembled WGS sequence"/>
</dbReference>
<dbReference type="PANTHER" id="PTHR34950">
    <property type="entry name" value="OS04G0457400 PROTEIN"/>
    <property type="match status" value="1"/>
</dbReference>
<accession>A0A8T3AEX1</accession>
<comment type="caution">
    <text evidence="1">The sequence shown here is derived from an EMBL/GenBank/DDBJ whole genome shotgun (WGS) entry which is preliminary data.</text>
</comment>
<dbReference type="EMBL" id="JAGYWB010000017">
    <property type="protein sequence ID" value="KAI0494710.1"/>
    <property type="molecule type" value="Genomic_DNA"/>
</dbReference>
<evidence type="ECO:0000313" key="1">
    <source>
        <dbReference type="EMBL" id="KAI0494710.1"/>
    </source>
</evidence>
<sequence>MTSIVAPGLVQAYVEKKLHMEKMKRMEEELGGGQDVKISDKNGKNKKKNSFFYLLRKKVYPNEFPKQAGSSMA</sequence>
<dbReference type="OrthoDB" id="1600153at2759"/>
<reference evidence="1" key="1">
    <citation type="journal article" date="2022" name="Front. Genet.">
        <title>Chromosome-Scale Assembly of the Dendrobium nobile Genome Provides Insights Into the Molecular Mechanism of the Biosynthesis of the Medicinal Active Ingredient of Dendrobium.</title>
        <authorList>
            <person name="Xu Q."/>
            <person name="Niu S.-C."/>
            <person name="Li K.-L."/>
            <person name="Zheng P.-J."/>
            <person name="Zhang X.-J."/>
            <person name="Jia Y."/>
            <person name="Liu Y."/>
            <person name="Niu Y.-X."/>
            <person name="Yu L.-H."/>
            <person name="Chen D.-F."/>
            <person name="Zhang G.-Q."/>
        </authorList>
    </citation>
    <scope>NUCLEOTIDE SEQUENCE</scope>
    <source>
        <tissue evidence="1">Leaf</tissue>
    </source>
</reference>
<gene>
    <name evidence="1" type="ORF">KFK09_024853</name>
</gene>
<keyword evidence="2" id="KW-1185">Reference proteome</keyword>
<dbReference type="PANTHER" id="PTHR34950:SF2">
    <property type="entry name" value="OS10G0364900 PROTEIN"/>
    <property type="match status" value="1"/>
</dbReference>
<organism evidence="1 2">
    <name type="scientific">Dendrobium nobile</name>
    <name type="common">Orchid</name>
    <dbReference type="NCBI Taxonomy" id="94219"/>
    <lineage>
        <taxon>Eukaryota</taxon>
        <taxon>Viridiplantae</taxon>
        <taxon>Streptophyta</taxon>
        <taxon>Embryophyta</taxon>
        <taxon>Tracheophyta</taxon>
        <taxon>Spermatophyta</taxon>
        <taxon>Magnoliopsida</taxon>
        <taxon>Liliopsida</taxon>
        <taxon>Asparagales</taxon>
        <taxon>Orchidaceae</taxon>
        <taxon>Epidendroideae</taxon>
        <taxon>Malaxideae</taxon>
        <taxon>Dendrobiinae</taxon>
        <taxon>Dendrobium</taxon>
    </lineage>
</organism>